<keyword evidence="1" id="KW-0732">Signal</keyword>
<proteinExistence type="predicted"/>
<evidence type="ECO:0000256" key="1">
    <source>
        <dbReference type="SAM" id="SignalP"/>
    </source>
</evidence>
<dbReference type="Proteomes" id="UP000278143">
    <property type="component" value="Unassembled WGS sequence"/>
</dbReference>
<dbReference type="Pfam" id="PF02221">
    <property type="entry name" value="E1_DerP2_DerF2"/>
    <property type="match status" value="1"/>
</dbReference>
<feature type="domain" description="MD-2-related lipid-recognition" evidence="2">
    <location>
        <begin position="50"/>
        <end position="126"/>
    </location>
</feature>
<organism evidence="3 4">
    <name type="scientific">Syncephalis pseudoplumigaleata</name>
    <dbReference type="NCBI Taxonomy" id="1712513"/>
    <lineage>
        <taxon>Eukaryota</taxon>
        <taxon>Fungi</taxon>
        <taxon>Fungi incertae sedis</taxon>
        <taxon>Zoopagomycota</taxon>
        <taxon>Zoopagomycotina</taxon>
        <taxon>Zoopagomycetes</taxon>
        <taxon>Zoopagales</taxon>
        <taxon>Piptocephalidaceae</taxon>
        <taxon>Syncephalis</taxon>
    </lineage>
</organism>
<reference evidence="4" key="1">
    <citation type="journal article" date="2018" name="Nat. Microbiol.">
        <title>Leveraging single-cell genomics to expand the fungal tree of life.</title>
        <authorList>
            <person name="Ahrendt S.R."/>
            <person name="Quandt C.A."/>
            <person name="Ciobanu D."/>
            <person name="Clum A."/>
            <person name="Salamov A."/>
            <person name="Andreopoulos B."/>
            <person name="Cheng J.F."/>
            <person name="Woyke T."/>
            <person name="Pelin A."/>
            <person name="Henrissat B."/>
            <person name="Reynolds N.K."/>
            <person name="Benny G.L."/>
            <person name="Smith M.E."/>
            <person name="James T.Y."/>
            <person name="Grigoriev I.V."/>
        </authorList>
    </citation>
    <scope>NUCLEOTIDE SEQUENCE [LARGE SCALE GENOMIC DNA]</scope>
    <source>
        <strain evidence="4">Benny S71-1</strain>
    </source>
</reference>
<dbReference type="AlphaFoldDB" id="A0A4P9Z5L8"/>
<name>A0A4P9Z5L8_9FUNG</name>
<sequence>MKLLAYVAAALVAIAGVPALARPPPPRSTSGLLNYEVCDPNEHYSITPSRIEGMLDEEIRQGAMVRVKVKVGPIPLFINIDICKETAKHGLPCPIPRGKHDLTIGLDIPWSPIGNFDVEMTATGKNAGRREGWRTIAGSTLFCFRSIVTVG</sequence>
<keyword evidence="4" id="KW-1185">Reference proteome</keyword>
<feature type="chain" id="PRO_5020249816" description="MD-2-related lipid-recognition domain-containing protein" evidence="1">
    <location>
        <begin position="22"/>
        <end position="151"/>
    </location>
</feature>
<dbReference type="OrthoDB" id="6409159at2759"/>
<protein>
    <recommendedName>
        <fullName evidence="2">MD-2-related lipid-recognition domain-containing protein</fullName>
    </recommendedName>
</protein>
<dbReference type="InterPro" id="IPR003172">
    <property type="entry name" value="ML_dom"/>
</dbReference>
<evidence type="ECO:0000313" key="4">
    <source>
        <dbReference type="Proteomes" id="UP000278143"/>
    </source>
</evidence>
<dbReference type="EMBL" id="KZ989217">
    <property type="protein sequence ID" value="RKP27382.1"/>
    <property type="molecule type" value="Genomic_DNA"/>
</dbReference>
<evidence type="ECO:0000313" key="3">
    <source>
        <dbReference type="EMBL" id="RKP27382.1"/>
    </source>
</evidence>
<accession>A0A4P9Z5L8</accession>
<feature type="signal peptide" evidence="1">
    <location>
        <begin position="1"/>
        <end position="21"/>
    </location>
</feature>
<gene>
    <name evidence="3" type="ORF">SYNPS1DRAFT_26966</name>
</gene>
<evidence type="ECO:0000259" key="2">
    <source>
        <dbReference type="Pfam" id="PF02221"/>
    </source>
</evidence>